<dbReference type="AlphaFoldDB" id="A0A916Y0S0"/>
<dbReference type="SUPFAM" id="SSF56322">
    <property type="entry name" value="ADC synthase"/>
    <property type="match status" value="1"/>
</dbReference>
<feature type="domain" description="Glutamine amidotransferase" evidence="5">
    <location>
        <begin position="11"/>
        <end position="190"/>
    </location>
</feature>
<dbReference type="SUPFAM" id="SSF52317">
    <property type="entry name" value="Class I glutamine amidotransferase-like"/>
    <property type="match status" value="1"/>
</dbReference>
<dbReference type="PRINTS" id="PR00096">
    <property type="entry name" value="GATASE"/>
</dbReference>
<evidence type="ECO:0000259" key="5">
    <source>
        <dbReference type="Pfam" id="PF00117"/>
    </source>
</evidence>
<dbReference type="Pfam" id="PF04715">
    <property type="entry name" value="Anth_synt_I_N"/>
    <property type="match status" value="1"/>
</dbReference>
<dbReference type="RefSeq" id="WP_188710506.1">
    <property type="nucleotide sequence ID" value="NZ_BMHO01000001.1"/>
</dbReference>
<evidence type="ECO:0000259" key="7">
    <source>
        <dbReference type="Pfam" id="PF04715"/>
    </source>
</evidence>
<gene>
    <name evidence="8" type="ORF">GCM10010915_02410</name>
</gene>
<comment type="similarity">
    <text evidence="1">In the C-terminal section; belongs to the anthranilate synthase component I family.</text>
</comment>
<sequence>MTPRTSPARVLLVDNHDSYTGSIEQLLWQATGARPHLVQSDAVDLGALDRYTHIVLGPGPGTPHRASDAGRGLEILRRATVPVLGVCFGFQEMAVALAGRVDPADRPAHGVIETITHDGSALFDGVPAQFEAVRYHSLVVAEPAPFRVTARASDGSPMAGEAADRGWCGVQFHPESIGSAHGRRLIENFLALGSAKGDRAGIDATKLGDLTKRGPIPADDPKYVRSPSFVASAGETWRVWSEQTPLEVDAESLFAELYGDAPTAVWLDSAQQAYDMGRYSILGAPDAPRDHVLTYRATDTQVTIDGEPVGDDLWRELDVRIGAHAVDPAPGLPFVGGYVGSVGYGTKAIGRVRDAGEPDAQLVHLSRFLVIDHVENTLHVVAGGLDGDASEARRWIAETGERIRGMGRRASGANPVTAHMVETRPAAASVTPAQYRRDLADVRTWLVAGDSYEACYTYRVHFPFDGDALDVYRTLRRANPAPYAAYLRLPGREILSCSPERYLAVAPDGRAETKPIKGTARRHADPKRDADVARALAADPKTRAENLMIVDLLRNDLGRISAPGSVEVPALMAVESYATVHQLVTSVRSRVLTSGVMAAEALFPPGSMTGAPKRRTVEMLDELEAEPRGAYAGVLGFFSYGGSVDLSVVIRTAVVAGGEVTVGTGGAITIDSDPDDEFDETLAKTAAVLAAFGRSHPAAAS</sequence>
<dbReference type="InterPro" id="IPR019999">
    <property type="entry name" value="Anth_synth_I-like"/>
</dbReference>
<evidence type="ECO:0000256" key="2">
    <source>
        <dbReference type="ARBA" id="ARBA00013139"/>
    </source>
</evidence>
<reference evidence="8" key="2">
    <citation type="submission" date="2020-09" db="EMBL/GenBank/DDBJ databases">
        <authorList>
            <person name="Sun Q."/>
            <person name="Zhou Y."/>
        </authorList>
    </citation>
    <scope>NUCLEOTIDE SEQUENCE</scope>
    <source>
        <strain evidence="8">CGMCC 1.15152</strain>
    </source>
</reference>
<dbReference type="CDD" id="cd01743">
    <property type="entry name" value="GATase1_Anthranilate_Synthase"/>
    <property type="match status" value="1"/>
</dbReference>
<dbReference type="InterPro" id="IPR015890">
    <property type="entry name" value="Chorismate_C"/>
</dbReference>
<evidence type="ECO:0000256" key="1">
    <source>
        <dbReference type="ARBA" id="ARBA00005970"/>
    </source>
</evidence>
<feature type="domain" description="Anthranilate synthase component I N-terminal" evidence="7">
    <location>
        <begin position="249"/>
        <end position="380"/>
    </location>
</feature>
<dbReference type="PRINTS" id="PR00097">
    <property type="entry name" value="ANTSNTHASEII"/>
</dbReference>
<dbReference type="InterPro" id="IPR029062">
    <property type="entry name" value="Class_I_gatase-like"/>
</dbReference>
<dbReference type="Gene3D" id="3.60.120.10">
    <property type="entry name" value="Anthranilate synthase"/>
    <property type="match status" value="1"/>
</dbReference>
<reference evidence="8" key="1">
    <citation type="journal article" date="2014" name="Int. J. Syst. Evol. Microbiol.">
        <title>Complete genome sequence of Corynebacterium casei LMG S-19264T (=DSM 44701T), isolated from a smear-ripened cheese.</title>
        <authorList>
            <consortium name="US DOE Joint Genome Institute (JGI-PGF)"/>
            <person name="Walter F."/>
            <person name="Albersmeier A."/>
            <person name="Kalinowski J."/>
            <person name="Ruckert C."/>
        </authorList>
    </citation>
    <scope>NUCLEOTIDE SEQUENCE</scope>
    <source>
        <strain evidence="8">CGMCC 1.15152</strain>
    </source>
</reference>
<name>A0A916Y0S0_9MICO</name>
<dbReference type="Pfam" id="PF00425">
    <property type="entry name" value="Chorismate_bind"/>
    <property type="match status" value="1"/>
</dbReference>
<dbReference type="InterPro" id="IPR017926">
    <property type="entry name" value="GATASE"/>
</dbReference>
<comment type="caution">
    <text evidence="8">The sequence shown here is derived from an EMBL/GenBank/DDBJ whole genome shotgun (WGS) entry which is preliminary data.</text>
</comment>
<feature type="domain" description="Chorismate-utilising enzyme C-terminal" evidence="6">
    <location>
        <begin position="433"/>
        <end position="684"/>
    </location>
</feature>
<dbReference type="PROSITE" id="PS51273">
    <property type="entry name" value="GATASE_TYPE_1"/>
    <property type="match status" value="1"/>
</dbReference>
<evidence type="ECO:0000313" key="9">
    <source>
        <dbReference type="Proteomes" id="UP000633205"/>
    </source>
</evidence>
<dbReference type="Proteomes" id="UP000633205">
    <property type="component" value="Unassembled WGS sequence"/>
</dbReference>
<keyword evidence="3" id="KW-0808">Transferase</keyword>
<proteinExistence type="inferred from homology"/>
<dbReference type="Gene3D" id="3.40.50.880">
    <property type="match status" value="1"/>
</dbReference>
<dbReference type="PANTHER" id="PTHR11236">
    <property type="entry name" value="AMINOBENZOATE/ANTHRANILATE SYNTHASE"/>
    <property type="match status" value="1"/>
</dbReference>
<evidence type="ECO:0000313" key="8">
    <source>
        <dbReference type="EMBL" id="GGD25886.1"/>
    </source>
</evidence>
<dbReference type="GO" id="GO:0005737">
    <property type="term" value="C:cytoplasm"/>
    <property type="evidence" value="ECO:0007669"/>
    <property type="project" value="TreeGrafter"/>
</dbReference>
<accession>A0A916Y0S0</accession>
<organism evidence="8 9">
    <name type="scientific">Microbacterium faecale</name>
    <dbReference type="NCBI Taxonomy" id="1804630"/>
    <lineage>
        <taxon>Bacteria</taxon>
        <taxon>Bacillati</taxon>
        <taxon>Actinomycetota</taxon>
        <taxon>Actinomycetes</taxon>
        <taxon>Micrococcales</taxon>
        <taxon>Microbacteriaceae</taxon>
        <taxon>Microbacterium</taxon>
    </lineage>
</organism>
<dbReference type="InterPro" id="IPR005801">
    <property type="entry name" value="ADC_synthase"/>
</dbReference>
<dbReference type="InterPro" id="IPR006805">
    <property type="entry name" value="Anth_synth_I_N"/>
</dbReference>
<dbReference type="PANTHER" id="PTHR11236:SF18">
    <property type="entry name" value="AMINODEOXYCHORISMATE SYNTHASE"/>
    <property type="match status" value="1"/>
</dbReference>
<dbReference type="GO" id="GO:0000162">
    <property type="term" value="P:L-tryptophan biosynthetic process"/>
    <property type="evidence" value="ECO:0007669"/>
    <property type="project" value="TreeGrafter"/>
</dbReference>
<evidence type="ECO:0000259" key="6">
    <source>
        <dbReference type="Pfam" id="PF00425"/>
    </source>
</evidence>
<dbReference type="GO" id="GO:0046820">
    <property type="term" value="F:4-amino-4-deoxychorismate synthase activity"/>
    <property type="evidence" value="ECO:0007669"/>
    <property type="project" value="UniProtKB-EC"/>
</dbReference>
<dbReference type="EMBL" id="BMHO01000001">
    <property type="protein sequence ID" value="GGD25886.1"/>
    <property type="molecule type" value="Genomic_DNA"/>
</dbReference>
<dbReference type="InterPro" id="IPR006221">
    <property type="entry name" value="TrpG/PapA_dom"/>
</dbReference>
<evidence type="ECO:0000256" key="4">
    <source>
        <dbReference type="ARBA" id="ARBA00022962"/>
    </source>
</evidence>
<dbReference type="GO" id="GO:0008153">
    <property type="term" value="P:4-aminobenzoate biosynthetic process"/>
    <property type="evidence" value="ECO:0007669"/>
    <property type="project" value="TreeGrafter"/>
</dbReference>
<protein>
    <recommendedName>
        <fullName evidence="2">aminodeoxychorismate synthase</fullName>
        <ecNumber evidence="2">2.6.1.85</ecNumber>
    </recommendedName>
</protein>
<keyword evidence="9" id="KW-1185">Reference proteome</keyword>
<dbReference type="Pfam" id="PF00117">
    <property type="entry name" value="GATase"/>
    <property type="match status" value="1"/>
</dbReference>
<evidence type="ECO:0000256" key="3">
    <source>
        <dbReference type="ARBA" id="ARBA00022679"/>
    </source>
</evidence>
<dbReference type="EC" id="2.6.1.85" evidence="2"/>
<keyword evidence="4" id="KW-0315">Glutamine amidotransferase</keyword>